<organism evidence="6 7">
    <name type="scientific">Taphrina deformans (strain PYCC 5710 / ATCC 11124 / CBS 356.35 / IMI 108563 / JCM 9778 / NBRC 8474)</name>
    <name type="common">Peach leaf curl fungus</name>
    <name type="synonym">Lalaria deformans</name>
    <dbReference type="NCBI Taxonomy" id="1097556"/>
    <lineage>
        <taxon>Eukaryota</taxon>
        <taxon>Fungi</taxon>
        <taxon>Dikarya</taxon>
        <taxon>Ascomycota</taxon>
        <taxon>Taphrinomycotina</taxon>
        <taxon>Taphrinomycetes</taxon>
        <taxon>Taphrinales</taxon>
        <taxon>Taphrinaceae</taxon>
        <taxon>Taphrina</taxon>
    </lineage>
</organism>
<dbReference type="PANTHER" id="PTHR10288">
    <property type="entry name" value="KH DOMAIN CONTAINING RNA BINDING PROTEIN"/>
    <property type="match status" value="1"/>
</dbReference>
<dbReference type="InterPro" id="IPR054548">
    <property type="entry name" value="SCP160-like_KH"/>
</dbReference>
<evidence type="ECO:0000313" key="6">
    <source>
        <dbReference type="EMBL" id="CCG82942.1"/>
    </source>
</evidence>
<dbReference type="eggNOG" id="KOG2208">
    <property type="taxonomic scope" value="Eukaryota"/>
</dbReference>
<dbReference type="CDD" id="cd00105">
    <property type="entry name" value="KH-I"/>
    <property type="match status" value="1"/>
</dbReference>
<dbReference type="InterPro" id="IPR036612">
    <property type="entry name" value="KH_dom_type_1_sf"/>
</dbReference>
<proteinExistence type="predicted"/>
<dbReference type="Gene3D" id="3.30.1370.10">
    <property type="entry name" value="K Homology domain, type 1"/>
    <property type="match status" value="11"/>
</dbReference>
<dbReference type="CDD" id="cd22450">
    <property type="entry name" value="KH-I_ScSCP160_rpt5"/>
    <property type="match status" value="1"/>
</dbReference>
<protein>
    <submittedName>
        <fullName evidence="6">KH domain-containing protein C550.14</fullName>
    </submittedName>
</protein>
<dbReference type="InterPro" id="IPR004088">
    <property type="entry name" value="KH_dom_type_1"/>
</dbReference>
<feature type="domain" description="K Homology" evidence="5">
    <location>
        <begin position="165"/>
        <end position="244"/>
    </location>
</feature>
<evidence type="ECO:0000256" key="4">
    <source>
        <dbReference type="SAM" id="MobiDB-lite"/>
    </source>
</evidence>
<dbReference type="AlphaFoldDB" id="R4XHP9"/>
<name>R4XHP9_TAPDE</name>
<dbReference type="Proteomes" id="UP000013776">
    <property type="component" value="Unassembled WGS sequence"/>
</dbReference>
<feature type="domain" description="K Homology" evidence="5">
    <location>
        <begin position="1013"/>
        <end position="1122"/>
    </location>
</feature>
<evidence type="ECO:0000256" key="2">
    <source>
        <dbReference type="ARBA" id="ARBA00022884"/>
    </source>
</evidence>
<feature type="domain" description="K Homology" evidence="5">
    <location>
        <begin position="700"/>
        <end position="777"/>
    </location>
</feature>
<keyword evidence="2 3" id="KW-0694">RNA-binding</keyword>
<sequence>MALAHAALQQDALEDLAHASDDDSSVDTATNLGNQTVKDKIDRSKEVNLSDENAFPSLGTGSSTRPASLWGKMKPSLKPVTVSSSQVVTASDLVTETLKLEAAQQQARSLGRNQTSDVVRDVQKSTGTTVQMSTAQKTGTTVFIIRGKPDAVVLARRTLLKELGKKVVLKLLVPSLVRPYIIGSKGRTLKTIIDKTGAKVQLPKRDETSKVEQEIDPEELVEITIEGDFDGANQARKEIEAIVAERTSSTSIKITSIPSDFYGLLTLRKAEIKAGRDVKIKIPSASFTEDVPVAISVSGEKSLVAEVKVQLESLYEDLQRTTIPTSFPVAKKQHKFIAASIQDILTSTGCSVTVPPPSSTSDHITIRGPGANIGAGITLVMEKANSMAIDSLEISRAHQSSANQVHHAADISNFLRKTDQLQALEKNHSVSISIPSEAQLLSGTKVVYDITGKSASGVSEARAGIIALVNGLKPEKIQRLTIEPLLHKKITGPKSKNTINIRKQHEVEVVFPSPEVDNDQVVLVYSGTASTPEDISVAMQQAQNALKELLLTAGQIVSESIVVPSKHHSVIMGKNNTTLNAITGGSDATVRVVFGQPKEDSITVRGPSNDVTRVIKDIREVAAEAENSEVANSFKVEFEFPSQFTKNLIGKGGANISKIRDELGVRIDVGDEGKITCQGPQRNVEEAKSRITMLGDRLADETTFKLKIPAEFHGQIIGQGGKFVKRLEDKYQVQINFPKTTNESAAAEESSSKNEVTVKGGKKGATAAKAEIMELFEYENEHSHSVTIEVLQKAVSQIVGKSGSAINELKDETHTRIDIGQSVSSDDDADALVSIVITGKKSQVETAKKSILEVNSEVADTVTRTLIVDPAYHRTLIGPGGSNLRDLVVKAGGPDDASLRARMVRFPRTGVDSNEVVLKGSKKVVDKISKAIEKIIGDASSQHSEVTMVPKEQVRIIIGRGGNKKSELESKFSVTIDIPRADANGAADVPVKVLGSEDGIASAIAEIVKLVKVPESETVQVPRKLHRQVADGGSFIRKLKIDYKVSVDHDGHEIPKAATKAVQGGQNGIARIDDDDDEGEHSNAWSVTEVAGSGESGDIPWVLKGDAAQIAKAKKALSSAVSQAASQTHVGHLSVPAAKHRFIIGQGGSTINAIRTESGTKIDVPRNQGDEVIVIKGSKEGLEKAKALILEATTAPSGGGRREH</sequence>
<dbReference type="InterPro" id="IPR057778">
    <property type="entry name" value="KH_Vigilin_N"/>
</dbReference>
<feature type="domain" description="K Homology" evidence="5">
    <location>
        <begin position="632"/>
        <end position="696"/>
    </location>
</feature>
<evidence type="ECO:0000256" key="1">
    <source>
        <dbReference type="ARBA" id="ARBA00022737"/>
    </source>
</evidence>
<keyword evidence="7" id="KW-1185">Reference proteome</keyword>
<evidence type="ECO:0000256" key="3">
    <source>
        <dbReference type="PROSITE-ProRule" id="PRU00117"/>
    </source>
</evidence>
<feature type="domain" description="K Homology" evidence="5">
    <location>
        <begin position="92"/>
        <end position="164"/>
    </location>
</feature>
<feature type="domain" description="K Homology" evidence="5">
    <location>
        <begin position="474"/>
        <end position="547"/>
    </location>
</feature>
<accession>R4XHP9</accession>
<comment type="caution">
    <text evidence="6">The sequence shown here is derived from an EMBL/GenBank/DDBJ whole genome shotgun (WGS) entry which is preliminary data.</text>
</comment>
<feature type="domain" description="K Homology" evidence="5">
    <location>
        <begin position="555"/>
        <end position="623"/>
    </location>
</feature>
<feature type="domain" description="K Homology" evidence="5">
    <location>
        <begin position="782"/>
        <end position="856"/>
    </location>
</feature>
<dbReference type="CDD" id="cd22408">
    <property type="entry name" value="KH-I_Vigilin_rpt4"/>
    <property type="match status" value="1"/>
</dbReference>
<dbReference type="Pfam" id="PF24668">
    <property type="entry name" value="KH_Vigilin"/>
    <property type="match status" value="1"/>
</dbReference>
<dbReference type="Pfam" id="PF22952">
    <property type="entry name" value="KH_11"/>
    <property type="match status" value="1"/>
</dbReference>
<dbReference type="PROSITE" id="PS50084">
    <property type="entry name" value="KH_TYPE_1"/>
    <property type="match status" value="8"/>
</dbReference>
<feature type="region of interest" description="Disordered" evidence="4">
    <location>
        <begin position="19"/>
        <end position="45"/>
    </location>
</feature>
<feature type="domain" description="K Homology" evidence="5">
    <location>
        <begin position="860"/>
        <end position="937"/>
    </location>
</feature>
<dbReference type="SMART" id="SM00322">
    <property type="entry name" value="KH"/>
    <property type="match status" value="12"/>
</dbReference>
<feature type="domain" description="K Homology" evidence="5">
    <location>
        <begin position="321"/>
        <end position="385"/>
    </location>
</feature>
<dbReference type="GO" id="GO:0003723">
    <property type="term" value="F:RNA binding"/>
    <property type="evidence" value="ECO:0007669"/>
    <property type="project" value="UniProtKB-UniRule"/>
</dbReference>
<feature type="domain" description="K Homology" evidence="5">
    <location>
        <begin position="941"/>
        <end position="1012"/>
    </location>
</feature>
<evidence type="ECO:0000313" key="7">
    <source>
        <dbReference type="Proteomes" id="UP000013776"/>
    </source>
</evidence>
<dbReference type="VEuPathDB" id="FungiDB:TAPDE_002698"/>
<dbReference type="EMBL" id="CAHR02000111">
    <property type="protein sequence ID" value="CCG82942.1"/>
    <property type="molecule type" value="Genomic_DNA"/>
</dbReference>
<dbReference type="OrthoDB" id="10027144at2759"/>
<dbReference type="InterPro" id="IPR004087">
    <property type="entry name" value="KH_dom"/>
</dbReference>
<dbReference type="Pfam" id="PF00013">
    <property type="entry name" value="KH_1"/>
    <property type="match status" value="7"/>
</dbReference>
<feature type="domain" description="K Homology" evidence="5">
    <location>
        <begin position="1127"/>
        <end position="1194"/>
    </location>
</feature>
<keyword evidence="1" id="KW-0677">Repeat</keyword>
<evidence type="ECO:0000259" key="5">
    <source>
        <dbReference type="SMART" id="SM00322"/>
    </source>
</evidence>
<dbReference type="STRING" id="1097556.R4XHP9"/>
<gene>
    <name evidence="6" type="ORF">TAPDE_002698</name>
</gene>
<reference evidence="6 7" key="1">
    <citation type="journal article" date="2013" name="MBio">
        <title>Genome sequencing of the plant pathogen Taphrina deformans, the causal agent of peach leaf curl.</title>
        <authorList>
            <person name="Cisse O.H."/>
            <person name="Almeida J.M.G.C.F."/>
            <person name="Fonseca A."/>
            <person name="Kumar A.A."/>
            <person name="Salojaervi J."/>
            <person name="Overmyer K."/>
            <person name="Hauser P.M."/>
            <person name="Pagni M."/>
        </authorList>
    </citation>
    <scope>NUCLEOTIDE SEQUENCE [LARGE SCALE GENOMIC DNA]</scope>
    <source>
        <strain evidence="7">PYCC 5710 / ATCC 11124 / CBS 356.35 / IMI 108563 / JCM 9778 / NBRC 8474</strain>
    </source>
</reference>
<dbReference type="SUPFAM" id="SSF54791">
    <property type="entry name" value="Eukaryotic type KH-domain (KH-domain type I)"/>
    <property type="match status" value="10"/>
</dbReference>